<keyword evidence="3" id="KW-1185">Reference proteome</keyword>
<evidence type="ECO:0000313" key="3">
    <source>
        <dbReference type="Proteomes" id="UP001189429"/>
    </source>
</evidence>
<organism evidence="2 3">
    <name type="scientific">Prorocentrum cordatum</name>
    <dbReference type="NCBI Taxonomy" id="2364126"/>
    <lineage>
        <taxon>Eukaryota</taxon>
        <taxon>Sar</taxon>
        <taxon>Alveolata</taxon>
        <taxon>Dinophyceae</taxon>
        <taxon>Prorocentrales</taxon>
        <taxon>Prorocentraceae</taxon>
        <taxon>Prorocentrum</taxon>
    </lineage>
</organism>
<feature type="region of interest" description="Disordered" evidence="1">
    <location>
        <begin position="215"/>
        <end position="248"/>
    </location>
</feature>
<protein>
    <submittedName>
        <fullName evidence="2">Uncharacterized protein</fullName>
    </submittedName>
</protein>
<proteinExistence type="predicted"/>
<name>A0ABN9X0B2_9DINO</name>
<dbReference type="Proteomes" id="UP001189429">
    <property type="component" value="Unassembled WGS sequence"/>
</dbReference>
<gene>
    <name evidence="2" type="ORF">PCOR1329_LOCUS72243</name>
</gene>
<sequence length="248" mass="28411">MQQHTTLQWCKKQYKELTEKNESVPEWMEKMVTEDENRGKMKWAVQEARRLKAEQKDVPKWMSELVAEDARWANRWAACKVAELKQSGEEVPAWMAENARQGVVDYANEKSQDPLQEQIEELDEEKAKETALVQAQGDPVEANRRLLARTKKAFARSTAQQFRVLQEALEELDQVEAEFGRTGGETHKLKRAISRAKEASDMLNQMLAHKMEVLKSQMERRPPRERPGAHGRTPPSQTPSSLGTLGST</sequence>
<comment type="caution">
    <text evidence="2">The sequence shown here is derived from an EMBL/GenBank/DDBJ whole genome shotgun (WGS) entry which is preliminary data.</text>
</comment>
<evidence type="ECO:0000313" key="2">
    <source>
        <dbReference type="EMBL" id="CAK0892622.1"/>
    </source>
</evidence>
<reference evidence="2" key="1">
    <citation type="submission" date="2023-10" db="EMBL/GenBank/DDBJ databases">
        <authorList>
            <person name="Chen Y."/>
            <person name="Shah S."/>
            <person name="Dougan E. K."/>
            <person name="Thang M."/>
            <person name="Chan C."/>
        </authorList>
    </citation>
    <scope>NUCLEOTIDE SEQUENCE [LARGE SCALE GENOMIC DNA]</scope>
</reference>
<evidence type="ECO:0000256" key="1">
    <source>
        <dbReference type="SAM" id="MobiDB-lite"/>
    </source>
</evidence>
<feature type="compositionally biased region" description="Polar residues" evidence="1">
    <location>
        <begin position="234"/>
        <end position="248"/>
    </location>
</feature>
<accession>A0ABN9X0B2</accession>
<feature type="compositionally biased region" description="Basic and acidic residues" evidence="1">
    <location>
        <begin position="215"/>
        <end position="228"/>
    </location>
</feature>
<dbReference type="EMBL" id="CAUYUJ010019640">
    <property type="protein sequence ID" value="CAK0892622.1"/>
    <property type="molecule type" value="Genomic_DNA"/>
</dbReference>